<dbReference type="AlphaFoldDB" id="A0A072NGR2"/>
<comment type="caution">
    <text evidence="3">The sequence shown here is derived from an EMBL/GenBank/DDBJ whole genome shotgun (WGS) entry which is preliminary data.</text>
</comment>
<evidence type="ECO:0000313" key="3">
    <source>
        <dbReference type="EMBL" id="KEF36083.1"/>
    </source>
</evidence>
<sequence length="272" mass="30339">MKALKSTLVIVATLVLTLFSFQGSIGAENTKQAKTHKIKVPDAVLDISKENTYPNPTQDLPYLQPSDLAKTLLETADVPIQNPDLIRILNESSINTTPTAVGFRATIYLGQWPLSYESTETNINWEYKPANTNKFDNRGGKTPQKIHYQQEEETVIKGGLTSRINNAEEVQKMMMLTAMKKTELPLAFDTVIGQGTKKEHVYNVTPKKLGYLYAFAPAVNEKGKVTFGEVYLEFKGSKAKLKIKNVTQQGIGAWIPVQDHLSFKFVTTDTPK</sequence>
<reference evidence="3" key="1">
    <citation type="submission" date="2014-04" db="EMBL/GenBank/DDBJ databases">
        <title>Draft genome sequence of Bacillus azotoformans MEV2011, a (co-) denitrifying strain unable to grow in the presence of oxygen.</title>
        <authorList>
            <person name="Nielsen M."/>
            <person name="Schreiber L."/>
            <person name="Finster K."/>
            <person name="Schramm A."/>
        </authorList>
    </citation>
    <scope>NUCLEOTIDE SEQUENCE [LARGE SCALE GENOMIC DNA]</scope>
    <source>
        <strain evidence="3">MEV2011</strain>
    </source>
</reference>
<dbReference type="InterPro" id="IPR000535">
    <property type="entry name" value="MSP_dom"/>
</dbReference>
<organism evidence="3">
    <name type="scientific">Schinkia azotoformans MEV2011</name>
    <dbReference type="NCBI Taxonomy" id="1348973"/>
    <lineage>
        <taxon>Bacteria</taxon>
        <taxon>Bacillati</taxon>
        <taxon>Bacillota</taxon>
        <taxon>Bacilli</taxon>
        <taxon>Bacillales</taxon>
        <taxon>Bacillaceae</taxon>
        <taxon>Calidifontibacillus/Schinkia group</taxon>
        <taxon>Schinkia</taxon>
    </lineage>
</organism>
<keyword evidence="1" id="KW-0732">Signal</keyword>
<name>A0A072NGR2_SCHAZ</name>
<dbReference type="OrthoDB" id="2690238at2"/>
<evidence type="ECO:0000259" key="2">
    <source>
        <dbReference type="PROSITE" id="PS50202"/>
    </source>
</evidence>
<dbReference type="PATRIC" id="fig|1348973.3.peg.4616"/>
<protein>
    <submittedName>
        <fullName evidence="3">YfkD-like protein</fullName>
    </submittedName>
</protein>
<dbReference type="Pfam" id="PF14167">
    <property type="entry name" value="YfkD"/>
    <property type="match status" value="1"/>
</dbReference>
<gene>
    <name evidence="3" type="ORF">M670_04744</name>
</gene>
<feature type="chain" id="PRO_5001680794" evidence="1">
    <location>
        <begin position="28"/>
        <end position="272"/>
    </location>
</feature>
<dbReference type="InterPro" id="IPR025548">
    <property type="entry name" value="YfkD"/>
</dbReference>
<dbReference type="PROSITE" id="PS50202">
    <property type="entry name" value="MSP"/>
    <property type="match status" value="1"/>
</dbReference>
<evidence type="ECO:0000256" key="1">
    <source>
        <dbReference type="SAM" id="SignalP"/>
    </source>
</evidence>
<feature type="domain" description="MSP" evidence="2">
    <location>
        <begin position="212"/>
        <end position="272"/>
    </location>
</feature>
<dbReference type="EMBL" id="JJRY01000036">
    <property type="protein sequence ID" value="KEF36083.1"/>
    <property type="molecule type" value="Genomic_DNA"/>
</dbReference>
<feature type="signal peptide" evidence="1">
    <location>
        <begin position="1"/>
        <end position="27"/>
    </location>
</feature>
<accession>A0A072NGR2</accession>
<dbReference type="Proteomes" id="UP000027936">
    <property type="component" value="Unassembled WGS sequence"/>
</dbReference>
<proteinExistence type="predicted"/>